<gene>
    <name evidence="4" type="ORF">A0128_14865</name>
</gene>
<dbReference type="Gene3D" id="2.20.110.10">
    <property type="entry name" value="Histone H3 K4-specific methyltransferase SET7/9 N-terminal domain"/>
    <property type="match status" value="1"/>
</dbReference>
<dbReference type="EMBL" id="CP015217">
    <property type="protein sequence ID" value="AOP35016.1"/>
    <property type="molecule type" value="Genomic_DNA"/>
</dbReference>
<evidence type="ECO:0008006" key="6">
    <source>
        <dbReference type="Google" id="ProtNLM"/>
    </source>
</evidence>
<feature type="region of interest" description="Disordered" evidence="2">
    <location>
        <begin position="30"/>
        <end position="103"/>
    </location>
</feature>
<feature type="compositionally biased region" description="Basic and acidic residues" evidence="2">
    <location>
        <begin position="81"/>
        <end position="93"/>
    </location>
</feature>
<dbReference type="InterPro" id="IPR003409">
    <property type="entry name" value="MORN"/>
</dbReference>
<sequence>MVLFGTNRITITIGMIFLISFAAMDCGKKNKGTPKKENPKTSASKKNDLELEPELKERKFFQEDALGQPKKYSEPEESSEVSERYEPKKKENKSPSSYLGSSQGCKNGDCKNGNGIYVYGSGEVYSGTFKNDKRHGSGNILYKDGDRFSGNFQNDKKAGIGTYRFASGAVFSGRFYEDGESAEGFLSVGKKKKECSIIRNQMNCRK</sequence>
<evidence type="ECO:0000256" key="1">
    <source>
        <dbReference type="ARBA" id="ARBA00022737"/>
    </source>
</evidence>
<evidence type="ECO:0000256" key="3">
    <source>
        <dbReference type="SAM" id="Phobius"/>
    </source>
</evidence>
<evidence type="ECO:0000313" key="5">
    <source>
        <dbReference type="Proteomes" id="UP000094197"/>
    </source>
</evidence>
<dbReference type="SMART" id="SM00698">
    <property type="entry name" value="MORN"/>
    <property type="match status" value="2"/>
</dbReference>
<keyword evidence="3" id="KW-1133">Transmembrane helix</keyword>
<protein>
    <recommendedName>
        <fullName evidence="6">MORN repeat protein</fullName>
    </recommendedName>
</protein>
<name>A0A1D7UZJ7_9LEPT</name>
<dbReference type="RefSeq" id="WP_069608232.1">
    <property type="nucleotide sequence ID" value="NZ_CP015217.1"/>
</dbReference>
<dbReference type="Pfam" id="PF02493">
    <property type="entry name" value="MORN"/>
    <property type="match status" value="3"/>
</dbReference>
<keyword evidence="5" id="KW-1185">Reference proteome</keyword>
<dbReference type="KEGG" id="laj:A0128_14865"/>
<dbReference type="AlphaFoldDB" id="A0A1D7UZJ7"/>
<organism evidence="4 5">
    <name type="scientific">Leptospira tipperaryensis</name>
    <dbReference type="NCBI Taxonomy" id="2564040"/>
    <lineage>
        <taxon>Bacteria</taxon>
        <taxon>Pseudomonadati</taxon>
        <taxon>Spirochaetota</taxon>
        <taxon>Spirochaetia</taxon>
        <taxon>Leptospirales</taxon>
        <taxon>Leptospiraceae</taxon>
        <taxon>Leptospira</taxon>
    </lineage>
</organism>
<dbReference type="PANTHER" id="PTHR43215">
    <property type="entry name" value="RADIAL SPOKE HEAD 1 HOMOLOG"/>
    <property type="match status" value="1"/>
</dbReference>
<dbReference type="PANTHER" id="PTHR43215:SF14">
    <property type="entry name" value="RADIAL SPOKE HEAD 1 HOMOLOG"/>
    <property type="match status" value="1"/>
</dbReference>
<keyword evidence="3" id="KW-0472">Membrane</keyword>
<dbReference type="OrthoDB" id="345644at2"/>
<keyword evidence="1" id="KW-0677">Repeat</keyword>
<accession>A0A1D7UZJ7</accession>
<keyword evidence="3" id="KW-0812">Transmembrane</keyword>
<evidence type="ECO:0000313" key="4">
    <source>
        <dbReference type="EMBL" id="AOP35016.1"/>
    </source>
</evidence>
<feature type="transmembrane region" description="Helical" evidence="3">
    <location>
        <begin position="6"/>
        <end position="26"/>
    </location>
</feature>
<proteinExistence type="predicted"/>
<feature type="compositionally biased region" description="Basic and acidic residues" evidence="2">
    <location>
        <begin position="34"/>
        <end position="62"/>
    </location>
</feature>
<dbReference type="Proteomes" id="UP000094197">
    <property type="component" value="Chromosome 1"/>
</dbReference>
<dbReference type="SUPFAM" id="SSF82185">
    <property type="entry name" value="Histone H3 K4-specific methyltransferase SET7/9 N-terminal domain"/>
    <property type="match status" value="1"/>
</dbReference>
<reference evidence="4 5" key="1">
    <citation type="submission" date="2016-04" db="EMBL/GenBank/DDBJ databases">
        <title>Complete genome seqeunce of Leptospira alstonii serovar Room22.</title>
        <authorList>
            <person name="Nally J.E."/>
            <person name="Bayles D.O."/>
            <person name="Hurley D."/>
            <person name="Fanning S."/>
            <person name="McMahon B.J."/>
            <person name="Arent Z."/>
        </authorList>
    </citation>
    <scope>NUCLEOTIDE SEQUENCE [LARGE SCALE GENOMIC DNA]</scope>
    <source>
        <strain evidence="4 5">GWTS #1</strain>
    </source>
</reference>
<evidence type="ECO:0000256" key="2">
    <source>
        <dbReference type="SAM" id="MobiDB-lite"/>
    </source>
</evidence>